<feature type="transmembrane region" description="Helical" evidence="5">
    <location>
        <begin position="124"/>
        <end position="143"/>
    </location>
</feature>
<feature type="domain" description="MARVEL" evidence="6">
    <location>
        <begin position="10"/>
        <end position="137"/>
    </location>
</feature>
<evidence type="ECO:0000256" key="3">
    <source>
        <dbReference type="ARBA" id="ARBA00022989"/>
    </source>
</evidence>
<evidence type="ECO:0000256" key="2">
    <source>
        <dbReference type="ARBA" id="ARBA00022692"/>
    </source>
</evidence>
<feature type="transmembrane region" description="Helical" evidence="5">
    <location>
        <begin position="78"/>
        <end position="104"/>
    </location>
</feature>
<comment type="caution">
    <text evidence="7">The sequence shown here is derived from an EMBL/GenBank/DDBJ whole genome shotgun (WGS) entry which is preliminary data.</text>
</comment>
<name>A0A9P6KMZ1_9PLEO</name>
<keyword evidence="4 5" id="KW-0472">Membrane</keyword>
<evidence type="ECO:0000313" key="8">
    <source>
        <dbReference type="Proteomes" id="UP000756921"/>
    </source>
</evidence>
<reference evidence="7" key="1">
    <citation type="journal article" date="2020" name="Mol. Plant Microbe Interact.">
        <title>Genome Sequence of the Biocontrol Agent Coniothyrium minitans strain Conio (IMI 134523).</title>
        <authorList>
            <person name="Patel D."/>
            <person name="Shittu T.A."/>
            <person name="Baroncelli R."/>
            <person name="Muthumeenakshi S."/>
            <person name="Osborne T.H."/>
            <person name="Janganan T.K."/>
            <person name="Sreenivasaprasad S."/>
        </authorList>
    </citation>
    <scope>NUCLEOTIDE SEQUENCE</scope>
    <source>
        <strain evidence="7">Conio</strain>
    </source>
</reference>
<keyword evidence="8" id="KW-1185">Reference proteome</keyword>
<dbReference type="EMBL" id="WJXW01000011">
    <property type="protein sequence ID" value="KAF9732009.1"/>
    <property type="molecule type" value="Genomic_DNA"/>
</dbReference>
<feature type="transmembrane region" description="Helical" evidence="5">
    <location>
        <begin position="45"/>
        <end position="66"/>
    </location>
</feature>
<dbReference type="InterPro" id="IPR008253">
    <property type="entry name" value="Marvel"/>
</dbReference>
<evidence type="ECO:0000313" key="7">
    <source>
        <dbReference type="EMBL" id="KAF9732009.1"/>
    </source>
</evidence>
<organism evidence="7 8">
    <name type="scientific">Paraphaeosphaeria minitans</name>
    <dbReference type="NCBI Taxonomy" id="565426"/>
    <lineage>
        <taxon>Eukaryota</taxon>
        <taxon>Fungi</taxon>
        <taxon>Dikarya</taxon>
        <taxon>Ascomycota</taxon>
        <taxon>Pezizomycotina</taxon>
        <taxon>Dothideomycetes</taxon>
        <taxon>Pleosporomycetidae</taxon>
        <taxon>Pleosporales</taxon>
        <taxon>Massarineae</taxon>
        <taxon>Didymosphaeriaceae</taxon>
        <taxon>Paraphaeosphaeria</taxon>
    </lineage>
</organism>
<feature type="transmembrane region" description="Helical" evidence="5">
    <location>
        <begin position="12"/>
        <end position="33"/>
    </location>
</feature>
<dbReference type="AlphaFoldDB" id="A0A9P6KMZ1"/>
<proteinExistence type="predicted"/>
<sequence>MVNAGKIILGARAVQVLLSVIVLGLMAYVASWWSSHWRAMSPVEVNFMVFSPAWSLLALGALVVVPTKFPSPAASSPVRFGLLALETLTMLYWFGGFIALALFLRDRICFGAVCDVAKAGTALSAVNWLAWMGSVVLGAVQVFKRETVAPMLKGPKVEMHQGV</sequence>
<dbReference type="PANTHER" id="PTHR37451:SF1">
    <property type="entry name" value="MARVEL DOMAIN-CONTAINING PROTEIN"/>
    <property type="match status" value="1"/>
</dbReference>
<dbReference type="PANTHER" id="PTHR37451">
    <property type="entry name" value="MARVEL DOMAIN"/>
    <property type="match status" value="1"/>
</dbReference>
<dbReference type="Pfam" id="PF01284">
    <property type="entry name" value="MARVEL"/>
    <property type="match status" value="1"/>
</dbReference>
<comment type="subcellular location">
    <subcellularLocation>
        <location evidence="1">Membrane</location>
        <topology evidence="1">Multi-pass membrane protein</topology>
    </subcellularLocation>
</comment>
<protein>
    <recommendedName>
        <fullName evidence="6">MARVEL domain-containing protein</fullName>
    </recommendedName>
</protein>
<evidence type="ECO:0000256" key="1">
    <source>
        <dbReference type="ARBA" id="ARBA00004141"/>
    </source>
</evidence>
<evidence type="ECO:0000256" key="4">
    <source>
        <dbReference type="ARBA" id="ARBA00023136"/>
    </source>
</evidence>
<dbReference type="Proteomes" id="UP000756921">
    <property type="component" value="Unassembled WGS sequence"/>
</dbReference>
<dbReference type="GO" id="GO:0016020">
    <property type="term" value="C:membrane"/>
    <property type="evidence" value="ECO:0007669"/>
    <property type="project" value="UniProtKB-SubCell"/>
</dbReference>
<evidence type="ECO:0000256" key="5">
    <source>
        <dbReference type="SAM" id="Phobius"/>
    </source>
</evidence>
<accession>A0A9P6KMZ1</accession>
<dbReference type="OrthoDB" id="2117453at2759"/>
<keyword evidence="3 5" id="KW-1133">Transmembrane helix</keyword>
<gene>
    <name evidence="7" type="ORF">PMIN01_09938</name>
</gene>
<evidence type="ECO:0000259" key="6">
    <source>
        <dbReference type="Pfam" id="PF01284"/>
    </source>
</evidence>
<keyword evidence="2 5" id="KW-0812">Transmembrane</keyword>